<sequence>MMTPRKVKLARLVAVCTLALAGHAEASRTTMSTGYSVAGPQEDAQGYRNAVEAALGGGQPGYGSAELPAFDNVSNHQRFGSENDVAYHFTVEFEVTAALAGQWSFRAGVDFGDGGMMMLDDTVIHSSLGDMWWNGSWSGPGVLRGSAVLTEGLHTLHLYGLESCCDGFFTTQFSIGDGPFVTFSNNDGLQPVSNVPEPSSWAMLAAGAGVLAQVQRRRRQAARR</sequence>
<feature type="signal peptide" evidence="1">
    <location>
        <begin position="1"/>
        <end position="26"/>
    </location>
</feature>
<protein>
    <submittedName>
        <fullName evidence="3">CCXG family PEP-CTERM protein</fullName>
    </submittedName>
</protein>
<organism evidence="3 4">
    <name type="scientific">[Empedobacter] haloabium</name>
    <dbReference type="NCBI Taxonomy" id="592317"/>
    <lineage>
        <taxon>Bacteria</taxon>
        <taxon>Pseudomonadati</taxon>
        <taxon>Pseudomonadota</taxon>
        <taxon>Betaproteobacteria</taxon>
        <taxon>Burkholderiales</taxon>
        <taxon>Oxalobacteraceae</taxon>
        <taxon>Telluria group</taxon>
        <taxon>Telluria group incertae sedis</taxon>
    </lineage>
</organism>
<proteinExistence type="predicted"/>
<reference evidence="3 4" key="1">
    <citation type="journal article" date="2019" name="Int. J. Syst. Evol. Microbiol.">
        <title>The Draft Whole-Genome Sequence of the Antibiotic Producer Empedobacter haloabium ATCC 31962 Provides Indications for Its Taxonomic Reclassification.</title>
        <authorList>
            <person name="Miess H."/>
            <person name="Arlt P."/>
            <person name="Apel A.K."/>
            <person name="Weber T."/>
            <person name="Nieselt K."/>
            <person name="Hanssen F."/>
            <person name="Czemmel S."/>
            <person name="Nahnsen S."/>
            <person name="Gross H."/>
        </authorList>
    </citation>
    <scope>NUCLEOTIDE SEQUENCE [LARGE SCALE GENOMIC DNA]</scope>
    <source>
        <strain evidence="3 4">ATCC 31962</strain>
    </source>
</reference>
<dbReference type="Pfam" id="PF07589">
    <property type="entry name" value="PEP-CTERM"/>
    <property type="match status" value="1"/>
</dbReference>
<evidence type="ECO:0000259" key="2">
    <source>
        <dbReference type="Pfam" id="PF07589"/>
    </source>
</evidence>
<evidence type="ECO:0000256" key="1">
    <source>
        <dbReference type="SAM" id="SignalP"/>
    </source>
</evidence>
<name>A0ABZ1UKC1_9BURK</name>
<dbReference type="NCBIfam" id="NF038118">
    <property type="entry name" value="PEP_CTERM_CCXG"/>
    <property type="match status" value="1"/>
</dbReference>
<evidence type="ECO:0000313" key="3">
    <source>
        <dbReference type="EMBL" id="WUR13118.1"/>
    </source>
</evidence>
<keyword evidence="1" id="KW-0732">Signal</keyword>
<accession>A0ABZ1UKC1</accession>
<gene>
    <name evidence="3" type="ORF">E7V67_026095</name>
</gene>
<keyword evidence="4" id="KW-1185">Reference proteome</keyword>
<dbReference type="Proteomes" id="UP000321323">
    <property type="component" value="Chromosome"/>
</dbReference>
<feature type="domain" description="Ice-binding protein C-terminal" evidence="2">
    <location>
        <begin position="195"/>
        <end position="219"/>
    </location>
</feature>
<dbReference type="InterPro" id="IPR013424">
    <property type="entry name" value="Ice-binding_C"/>
</dbReference>
<dbReference type="EMBL" id="CP136508">
    <property type="protein sequence ID" value="WUR13118.1"/>
    <property type="molecule type" value="Genomic_DNA"/>
</dbReference>
<feature type="chain" id="PRO_5045860128" evidence="1">
    <location>
        <begin position="27"/>
        <end position="224"/>
    </location>
</feature>
<dbReference type="NCBIfam" id="TIGR02595">
    <property type="entry name" value="PEP_CTERM"/>
    <property type="match status" value="1"/>
</dbReference>
<evidence type="ECO:0000313" key="4">
    <source>
        <dbReference type="Proteomes" id="UP000321323"/>
    </source>
</evidence>